<feature type="region of interest" description="Disordered" evidence="1">
    <location>
        <begin position="1"/>
        <end position="63"/>
    </location>
</feature>
<dbReference type="PANTHER" id="PTHR31831:SF1">
    <property type="entry name" value="RIKEN CDNA 2010003K11 GENE"/>
    <property type="match status" value="1"/>
</dbReference>
<dbReference type="Ensembl" id="ENSCLAT00000024448.1">
    <property type="protein sequence ID" value="ENSCLAP00000024215.1"/>
    <property type="gene ID" value="ENSCLAG00000016624.1"/>
</dbReference>
<evidence type="ECO:0000313" key="3">
    <source>
        <dbReference type="Proteomes" id="UP000694398"/>
    </source>
</evidence>
<dbReference type="OMA" id="WLKQYQQ"/>
<reference evidence="2" key="2">
    <citation type="submission" date="2025-09" db="UniProtKB">
        <authorList>
            <consortium name="Ensembl"/>
        </authorList>
    </citation>
    <scope>IDENTIFICATION</scope>
</reference>
<reference evidence="2" key="1">
    <citation type="submission" date="2025-08" db="UniProtKB">
        <authorList>
            <consortium name="Ensembl"/>
        </authorList>
    </citation>
    <scope>IDENTIFICATION</scope>
</reference>
<gene>
    <name evidence="2" type="primary">C11orf86</name>
</gene>
<dbReference type="InterPro" id="IPR027990">
    <property type="entry name" value="DUF4633"/>
</dbReference>
<proteinExistence type="predicted"/>
<evidence type="ECO:0000313" key="2">
    <source>
        <dbReference type="Ensembl" id="ENSCLAP00000024215.1"/>
    </source>
</evidence>
<sequence length="118" mass="13189">MGTGLRSRSFRGPRSSYGKLQEGQLRRTLSLRQGREKCRSQALDGGPEGLEAPAEERLPTSLGDTEQLIQAQRGAGSRQWLKQYQQQVRRRWESFVASFPRVTLSQSASPDPLLDATS</sequence>
<name>A0A8C2W4P5_CHILA</name>
<dbReference type="Pfam" id="PF15464">
    <property type="entry name" value="DUF4633"/>
    <property type="match status" value="1"/>
</dbReference>
<dbReference type="PANTHER" id="PTHR31831">
    <property type="entry name" value="HYPOTHETICAL PROTEIN LOC689065"/>
    <property type="match status" value="1"/>
</dbReference>
<keyword evidence="3" id="KW-1185">Reference proteome</keyword>
<dbReference type="Proteomes" id="UP000694398">
    <property type="component" value="Unassembled WGS sequence"/>
</dbReference>
<protein>
    <submittedName>
        <fullName evidence="2">Chromosome 11 open reading frame 86</fullName>
    </submittedName>
</protein>
<dbReference type="AlphaFoldDB" id="A0A8C2W4P5"/>
<dbReference type="GeneTree" id="ENSGT00390000012120"/>
<evidence type="ECO:0000256" key="1">
    <source>
        <dbReference type="SAM" id="MobiDB-lite"/>
    </source>
</evidence>
<organism evidence="2 3">
    <name type="scientific">Chinchilla lanigera</name>
    <name type="common">Long-tailed chinchilla</name>
    <name type="synonym">Chinchilla villidera</name>
    <dbReference type="NCBI Taxonomy" id="34839"/>
    <lineage>
        <taxon>Eukaryota</taxon>
        <taxon>Metazoa</taxon>
        <taxon>Chordata</taxon>
        <taxon>Craniata</taxon>
        <taxon>Vertebrata</taxon>
        <taxon>Euteleostomi</taxon>
        <taxon>Mammalia</taxon>
        <taxon>Eutheria</taxon>
        <taxon>Euarchontoglires</taxon>
        <taxon>Glires</taxon>
        <taxon>Rodentia</taxon>
        <taxon>Hystricomorpha</taxon>
        <taxon>Chinchillidae</taxon>
        <taxon>Chinchilla</taxon>
    </lineage>
</organism>
<accession>A0A8C2W4P5</accession>